<dbReference type="Proteomes" id="UP000761264">
    <property type="component" value="Unassembled WGS sequence"/>
</dbReference>
<dbReference type="SUPFAM" id="SSF54427">
    <property type="entry name" value="NTF2-like"/>
    <property type="match status" value="1"/>
</dbReference>
<dbReference type="Pfam" id="PF12680">
    <property type="entry name" value="SnoaL_2"/>
    <property type="match status" value="1"/>
</dbReference>
<dbReference type="AlphaFoldDB" id="A0A967F2W4"/>
<organism evidence="2 3">
    <name type="scientific">Pelagibius litoralis</name>
    <dbReference type="NCBI Taxonomy" id="374515"/>
    <lineage>
        <taxon>Bacteria</taxon>
        <taxon>Pseudomonadati</taxon>
        <taxon>Pseudomonadota</taxon>
        <taxon>Alphaproteobacteria</taxon>
        <taxon>Rhodospirillales</taxon>
        <taxon>Rhodovibrionaceae</taxon>
        <taxon>Pelagibius</taxon>
    </lineage>
</organism>
<evidence type="ECO:0000313" key="2">
    <source>
        <dbReference type="EMBL" id="NIA72095.1"/>
    </source>
</evidence>
<name>A0A967F2W4_9PROT</name>
<dbReference type="InterPro" id="IPR032710">
    <property type="entry name" value="NTF2-like_dom_sf"/>
</dbReference>
<reference evidence="2" key="1">
    <citation type="submission" date="2020-03" db="EMBL/GenBank/DDBJ databases">
        <title>Genome of Pelagibius litoralis DSM 21314T.</title>
        <authorList>
            <person name="Wang G."/>
        </authorList>
    </citation>
    <scope>NUCLEOTIDE SEQUENCE</scope>
    <source>
        <strain evidence="2">DSM 21314</strain>
    </source>
</reference>
<dbReference type="Gene3D" id="3.10.450.50">
    <property type="match status" value="1"/>
</dbReference>
<keyword evidence="3" id="KW-1185">Reference proteome</keyword>
<protein>
    <submittedName>
        <fullName evidence="2">SnoaL-like domain-containing protein</fullName>
    </submittedName>
</protein>
<dbReference type="InterPro" id="IPR037401">
    <property type="entry name" value="SnoaL-like"/>
</dbReference>
<evidence type="ECO:0000259" key="1">
    <source>
        <dbReference type="Pfam" id="PF12680"/>
    </source>
</evidence>
<feature type="domain" description="SnoaL-like" evidence="1">
    <location>
        <begin position="10"/>
        <end position="124"/>
    </location>
</feature>
<comment type="caution">
    <text evidence="2">The sequence shown here is derived from an EMBL/GenBank/DDBJ whole genome shotgun (WGS) entry which is preliminary data.</text>
</comment>
<sequence length="142" mass="15952">MTDTPNIHAVKGFLEAQYAGDFDKAFAEFAQPDFQWIVSTGENEDLRGSIPWAGYVHKGKEGYVRLTSLLFSEFEALEFNSARFTDAADRVFVEGRFVFRHRETAKIAVSDFLARFDMCDGRITGGQFYENTAGVADARKAT</sequence>
<evidence type="ECO:0000313" key="3">
    <source>
        <dbReference type="Proteomes" id="UP000761264"/>
    </source>
</evidence>
<gene>
    <name evidence="2" type="ORF">HBA54_26235</name>
</gene>
<dbReference type="RefSeq" id="WP_167230827.1">
    <property type="nucleotide sequence ID" value="NZ_JAAQPH010000032.1"/>
</dbReference>
<dbReference type="EMBL" id="JAAQPH010000032">
    <property type="protein sequence ID" value="NIA72095.1"/>
    <property type="molecule type" value="Genomic_DNA"/>
</dbReference>
<accession>A0A967F2W4</accession>
<proteinExistence type="predicted"/>